<feature type="compositionally biased region" description="Basic and acidic residues" evidence="1">
    <location>
        <begin position="34"/>
        <end position="47"/>
    </location>
</feature>
<comment type="caution">
    <text evidence="2">The sequence shown here is derived from an EMBL/GenBank/DDBJ whole genome shotgun (WGS) entry which is preliminary data.</text>
</comment>
<feature type="compositionally biased region" description="Basic and acidic residues" evidence="1">
    <location>
        <begin position="91"/>
        <end position="103"/>
    </location>
</feature>
<protein>
    <submittedName>
        <fullName evidence="2">Uncharacterized protein</fullName>
    </submittedName>
</protein>
<dbReference type="EMBL" id="SRLO01000405">
    <property type="protein sequence ID" value="TNN57433.1"/>
    <property type="molecule type" value="Genomic_DNA"/>
</dbReference>
<dbReference type="AlphaFoldDB" id="A0A4Z2GXD2"/>
<evidence type="ECO:0000256" key="1">
    <source>
        <dbReference type="SAM" id="MobiDB-lite"/>
    </source>
</evidence>
<sequence>MPSFGRVVIEPSDSLRLGPFGEAAPTPLGLGHAARLDGVDRARHHQQDGVAQGADEGQVGDVALEDAARRRGILSPLLAVVHHRVRRVHREPHEDPQQLHRDEGEGDDELGGGRDEPGKETVTDVSERRGEGAMIPEFI</sequence>
<organism evidence="2 3">
    <name type="scientific">Liparis tanakae</name>
    <name type="common">Tanaka's snailfish</name>
    <dbReference type="NCBI Taxonomy" id="230148"/>
    <lineage>
        <taxon>Eukaryota</taxon>
        <taxon>Metazoa</taxon>
        <taxon>Chordata</taxon>
        <taxon>Craniata</taxon>
        <taxon>Vertebrata</taxon>
        <taxon>Euteleostomi</taxon>
        <taxon>Actinopterygii</taxon>
        <taxon>Neopterygii</taxon>
        <taxon>Teleostei</taxon>
        <taxon>Neoteleostei</taxon>
        <taxon>Acanthomorphata</taxon>
        <taxon>Eupercaria</taxon>
        <taxon>Perciformes</taxon>
        <taxon>Cottioidei</taxon>
        <taxon>Cottales</taxon>
        <taxon>Liparidae</taxon>
        <taxon>Liparis</taxon>
    </lineage>
</organism>
<keyword evidence="3" id="KW-1185">Reference proteome</keyword>
<feature type="region of interest" description="Disordered" evidence="1">
    <location>
        <begin position="15"/>
        <end position="59"/>
    </location>
</feature>
<evidence type="ECO:0000313" key="2">
    <source>
        <dbReference type="EMBL" id="TNN57433.1"/>
    </source>
</evidence>
<name>A0A4Z2GXD2_9TELE</name>
<gene>
    <name evidence="2" type="ORF">EYF80_032341</name>
</gene>
<feature type="compositionally biased region" description="Basic and acidic residues" evidence="1">
    <location>
        <begin position="111"/>
        <end position="131"/>
    </location>
</feature>
<reference evidence="2 3" key="1">
    <citation type="submission" date="2019-03" db="EMBL/GenBank/DDBJ databases">
        <title>First draft genome of Liparis tanakae, snailfish: a comprehensive survey of snailfish specific genes.</title>
        <authorList>
            <person name="Kim W."/>
            <person name="Song I."/>
            <person name="Jeong J.-H."/>
            <person name="Kim D."/>
            <person name="Kim S."/>
            <person name="Ryu S."/>
            <person name="Song J.Y."/>
            <person name="Lee S.K."/>
        </authorList>
    </citation>
    <scope>NUCLEOTIDE SEQUENCE [LARGE SCALE GENOMIC DNA]</scope>
    <source>
        <tissue evidence="2">Muscle</tissue>
    </source>
</reference>
<evidence type="ECO:0000313" key="3">
    <source>
        <dbReference type="Proteomes" id="UP000314294"/>
    </source>
</evidence>
<feature type="region of interest" description="Disordered" evidence="1">
    <location>
        <begin position="84"/>
        <end position="139"/>
    </location>
</feature>
<accession>A0A4Z2GXD2</accession>
<proteinExistence type="predicted"/>
<dbReference type="Proteomes" id="UP000314294">
    <property type="component" value="Unassembled WGS sequence"/>
</dbReference>